<evidence type="ECO:0000256" key="3">
    <source>
        <dbReference type="ARBA" id="ARBA00023163"/>
    </source>
</evidence>
<accession>A0A6N4SQZ6</accession>
<organism evidence="5 6">
    <name type="scientific">Cytophaga hutchinsonii (strain ATCC 33406 / DSM 1761 / CIP 103989 / NBRC 15051 / NCIMB 9469 / D465)</name>
    <dbReference type="NCBI Taxonomy" id="269798"/>
    <lineage>
        <taxon>Bacteria</taxon>
        <taxon>Pseudomonadati</taxon>
        <taxon>Bacteroidota</taxon>
        <taxon>Cytophagia</taxon>
        <taxon>Cytophagales</taxon>
        <taxon>Cytophagaceae</taxon>
        <taxon>Cytophaga</taxon>
    </lineage>
</organism>
<dbReference type="SUPFAM" id="SSF46689">
    <property type="entry name" value="Homeodomain-like"/>
    <property type="match status" value="1"/>
</dbReference>
<evidence type="ECO:0000313" key="6">
    <source>
        <dbReference type="Proteomes" id="UP000001822"/>
    </source>
</evidence>
<dbReference type="PANTHER" id="PTHR43280:SF28">
    <property type="entry name" value="HTH-TYPE TRANSCRIPTIONAL ACTIVATOR RHAS"/>
    <property type="match status" value="1"/>
</dbReference>
<protein>
    <submittedName>
        <fullName evidence="5">Transcriptional regulator, AraC family</fullName>
    </submittedName>
</protein>
<dbReference type="Proteomes" id="UP000001822">
    <property type="component" value="Chromosome"/>
</dbReference>
<dbReference type="KEGG" id="chu:CHU_1500"/>
<gene>
    <name evidence="5" type="ordered locus">CHU_1500</name>
</gene>
<dbReference type="InterPro" id="IPR018060">
    <property type="entry name" value="HTH_AraC"/>
</dbReference>
<keyword evidence="2" id="KW-0238">DNA-binding</keyword>
<dbReference type="InterPro" id="IPR036163">
    <property type="entry name" value="HMA_dom_sf"/>
</dbReference>
<dbReference type="AlphaFoldDB" id="A0A6N4SQZ6"/>
<proteinExistence type="predicted"/>
<keyword evidence="1" id="KW-0805">Transcription regulation</keyword>
<evidence type="ECO:0000259" key="4">
    <source>
        <dbReference type="PROSITE" id="PS01124"/>
    </source>
</evidence>
<sequence length="192" mass="21910">MNKEIILHIKNMVCPRCIKVVTDELTELGINTINVSLGKVQLTAPVSNESLFEIKKALEKNGFELLDDKKSKVIEQIKILIIEGIRDGKFSEMHINLSQYINDQVQMEYSYLSNLFSSVEGKTIERFVILQKIERIKELISYDELSIKEIAGLLGYSSLQALSNQFKKETGMNPRDFKKISADVTRNPINDI</sequence>
<dbReference type="SMART" id="SM00342">
    <property type="entry name" value="HTH_ARAC"/>
    <property type="match status" value="1"/>
</dbReference>
<dbReference type="GO" id="GO:0043565">
    <property type="term" value="F:sequence-specific DNA binding"/>
    <property type="evidence" value="ECO:0007669"/>
    <property type="project" value="InterPro"/>
</dbReference>
<dbReference type="PANTHER" id="PTHR43280">
    <property type="entry name" value="ARAC-FAMILY TRANSCRIPTIONAL REGULATOR"/>
    <property type="match status" value="1"/>
</dbReference>
<dbReference type="GO" id="GO:0003700">
    <property type="term" value="F:DNA-binding transcription factor activity"/>
    <property type="evidence" value="ECO:0007669"/>
    <property type="project" value="InterPro"/>
</dbReference>
<dbReference type="EMBL" id="CP000383">
    <property type="protein sequence ID" value="ABG58771.1"/>
    <property type="molecule type" value="Genomic_DNA"/>
</dbReference>
<dbReference type="InterPro" id="IPR009057">
    <property type="entry name" value="Homeodomain-like_sf"/>
</dbReference>
<dbReference type="SUPFAM" id="SSF55008">
    <property type="entry name" value="HMA, heavy metal-associated domain"/>
    <property type="match status" value="1"/>
</dbReference>
<evidence type="ECO:0000256" key="2">
    <source>
        <dbReference type="ARBA" id="ARBA00023125"/>
    </source>
</evidence>
<dbReference type="Gene3D" id="3.30.70.100">
    <property type="match status" value="1"/>
</dbReference>
<feature type="domain" description="HTH araC/xylS-type" evidence="4">
    <location>
        <begin position="101"/>
        <end position="180"/>
    </location>
</feature>
<dbReference type="PROSITE" id="PS01124">
    <property type="entry name" value="HTH_ARAC_FAMILY_2"/>
    <property type="match status" value="1"/>
</dbReference>
<dbReference type="RefSeq" id="WP_011584886.1">
    <property type="nucleotide sequence ID" value="NC_008255.1"/>
</dbReference>
<dbReference type="Pfam" id="PF12833">
    <property type="entry name" value="HTH_18"/>
    <property type="match status" value="1"/>
</dbReference>
<dbReference type="SMR" id="A0A6N4SQZ6"/>
<keyword evidence="3" id="KW-0804">Transcription</keyword>
<keyword evidence="6" id="KW-1185">Reference proteome</keyword>
<reference evidence="5 6" key="1">
    <citation type="journal article" date="2007" name="Appl. Environ. Microbiol.">
        <title>Genome sequence of the cellulolytic gliding bacterium Cytophaga hutchinsonii.</title>
        <authorList>
            <person name="Xie G."/>
            <person name="Bruce D.C."/>
            <person name="Challacombe J.F."/>
            <person name="Chertkov O."/>
            <person name="Detter J.C."/>
            <person name="Gilna P."/>
            <person name="Han C.S."/>
            <person name="Lucas S."/>
            <person name="Misra M."/>
            <person name="Myers G.L."/>
            <person name="Richardson P."/>
            <person name="Tapia R."/>
            <person name="Thayer N."/>
            <person name="Thompson L.S."/>
            <person name="Brettin T.S."/>
            <person name="Henrissat B."/>
            <person name="Wilson D.B."/>
            <person name="McBride M.J."/>
        </authorList>
    </citation>
    <scope>NUCLEOTIDE SEQUENCE [LARGE SCALE GENOMIC DNA]</scope>
    <source>
        <strain evidence="6">ATCC 33406 / DSM 1761 / CIP 103989 / NBRC 15051 / NCIMB 9469 / D465</strain>
    </source>
</reference>
<evidence type="ECO:0000313" key="5">
    <source>
        <dbReference type="EMBL" id="ABG58771.1"/>
    </source>
</evidence>
<dbReference type="Gene3D" id="1.10.10.60">
    <property type="entry name" value="Homeodomain-like"/>
    <property type="match status" value="1"/>
</dbReference>
<evidence type="ECO:0000256" key="1">
    <source>
        <dbReference type="ARBA" id="ARBA00023015"/>
    </source>
</evidence>
<dbReference type="GO" id="GO:0046872">
    <property type="term" value="F:metal ion binding"/>
    <property type="evidence" value="ECO:0007669"/>
    <property type="project" value="InterPro"/>
</dbReference>
<name>A0A6N4SQZ6_CYTH3</name>